<feature type="compositionally biased region" description="Basic residues" evidence="6">
    <location>
        <begin position="165"/>
        <end position="174"/>
    </location>
</feature>
<dbReference type="RefSeq" id="WP_066972301.1">
    <property type="nucleotide sequence ID" value="NZ_LWMT01000225.1"/>
</dbReference>
<comment type="caution">
    <text evidence="7">The sequence shown here is derived from an EMBL/GenBank/DDBJ whole genome shotgun (WGS) entry which is preliminary data.</text>
</comment>
<evidence type="ECO:0000256" key="1">
    <source>
        <dbReference type="ARBA" id="ARBA00006857"/>
    </source>
</evidence>
<dbReference type="FunFam" id="3.40.1120.10:FF:000002">
    <property type="entry name" value="50S ribosomal protein L15e"/>
    <property type="match status" value="1"/>
</dbReference>
<keyword evidence="3 5" id="KW-0687">Ribonucleoprotein</keyword>
<dbReference type="STRING" id="55758.MBFIL_10890"/>
<dbReference type="EMBL" id="LWMT01000225">
    <property type="protein sequence ID" value="KZX12689.1"/>
    <property type="molecule type" value="Genomic_DNA"/>
</dbReference>
<sequence>MYKHIKDAWKNPDNSYVRELMWERAPQWRKEKVVQRIERPTRLDRARSLGYKAKSGYVLARTRVRRGGRRKSRFTAGRRPKRMGVKKITPAKSIQRIAEERVARKYPNLEVLNSYWVWADGKFKFYEVILVDPNNPSIKNDNKINWICENQHTGRVFRGLTSAGKKGRGLRNKGKGAEKVR</sequence>
<dbReference type="OrthoDB" id="8183at2157"/>
<dbReference type="GO" id="GO:0003723">
    <property type="term" value="F:RNA binding"/>
    <property type="evidence" value="ECO:0007669"/>
    <property type="project" value="TreeGrafter"/>
</dbReference>
<comment type="similarity">
    <text evidence="1 5">Belongs to the eukaryotic ribosomal protein eL15 family.</text>
</comment>
<evidence type="ECO:0000313" key="8">
    <source>
        <dbReference type="Proteomes" id="UP000077066"/>
    </source>
</evidence>
<organism evidence="7 8">
    <name type="scientific">Methanobrevibacter filiformis</name>
    <dbReference type="NCBI Taxonomy" id="55758"/>
    <lineage>
        <taxon>Archaea</taxon>
        <taxon>Methanobacteriati</taxon>
        <taxon>Methanobacteriota</taxon>
        <taxon>Methanomada group</taxon>
        <taxon>Methanobacteria</taxon>
        <taxon>Methanobacteriales</taxon>
        <taxon>Methanobacteriaceae</taxon>
        <taxon>Methanobrevibacter</taxon>
    </lineage>
</organism>
<dbReference type="AlphaFoldDB" id="A0A166B003"/>
<evidence type="ECO:0000256" key="2">
    <source>
        <dbReference type="ARBA" id="ARBA00022980"/>
    </source>
</evidence>
<dbReference type="GO" id="GO:0002181">
    <property type="term" value="P:cytoplasmic translation"/>
    <property type="evidence" value="ECO:0007669"/>
    <property type="project" value="TreeGrafter"/>
</dbReference>
<keyword evidence="8" id="KW-1185">Reference proteome</keyword>
<dbReference type="InterPro" id="IPR020925">
    <property type="entry name" value="Ribosomal_eL15_CS"/>
</dbReference>
<evidence type="ECO:0000313" key="7">
    <source>
        <dbReference type="EMBL" id="KZX12689.1"/>
    </source>
</evidence>
<protein>
    <recommendedName>
        <fullName evidence="4 5">Large ribosomal subunit protein eL15</fullName>
    </recommendedName>
</protein>
<evidence type="ECO:0000256" key="6">
    <source>
        <dbReference type="SAM" id="MobiDB-lite"/>
    </source>
</evidence>
<dbReference type="InterPro" id="IPR000439">
    <property type="entry name" value="Ribosomal_eL15"/>
</dbReference>
<dbReference type="GO" id="GO:0003735">
    <property type="term" value="F:structural constituent of ribosome"/>
    <property type="evidence" value="ECO:0007669"/>
    <property type="project" value="InterPro"/>
</dbReference>
<evidence type="ECO:0000256" key="5">
    <source>
        <dbReference type="HAMAP-Rule" id="MF_00256"/>
    </source>
</evidence>
<dbReference type="PANTHER" id="PTHR11847">
    <property type="entry name" value="RIBOSOMAL PROTEIN L15"/>
    <property type="match status" value="1"/>
</dbReference>
<evidence type="ECO:0000256" key="3">
    <source>
        <dbReference type="ARBA" id="ARBA00023274"/>
    </source>
</evidence>
<dbReference type="SUPFAM" id="SSF54189">
    <property type="entry name" value="Ribosomal proteins S24e, L23 and L15e"/>
    <property type="match status" value="1"/>
</dbReference>
<dbReference type="SMART" id="SM01384">
    <property type="entry name" value="Ribosomal_L15e"/>
    <property type="match status" value="1"/>
</dbReference>
<feature type="region of interest" description="Disordered" evidence="6">
    <location>
        <begin position="161"/>
        <end position="181"/>
    </location>
</feature>
<dbReference type="InterPro" id="IPR024794">
    <property type="entry name" value="Rbsml_eL15_core_dom_sf"/>
</dbReference>
<dbReference type="Pfam" id="PF00827">
    <property type="entry name" value="Ribosomal_L15e"/>
    <property type="match status" value="1"/>
</dbReference>
<dbReference type="PANTHER" id="PTHR11847:SF4">
    <property type="entry name" value="LARGE RIBOSOMAL SUBUNIT PROTEIN EL15"/>
    <property type="match status" value="1"/>
</dbReference>
<dbReference type="Gene3D" id="3.40.1120.10">
    <property type="entry name" value="Ribosomal protein l15e"/>
    <property type="match status" value="1"/>
</dbReference>
<keyword evidence="2 5" id="KW-0689">Ribosomal protein</keyword>
<dbReference type="PROSITE" id="PS01194">
    <property type="entry name" value="RIBOSOMAL_L15E"/>
    <property type="match status" value="1"/>
</dbReference>
<dbReference type="HAMAP" id="MF_00256">
    <property type="entry name" value="Ribosomal_eL15"/>
    <property type="match status" value="1"/>
</dbReference>
<dbReference type="InterPro" id="IPR012678">
    <property type="entry name" value="Ribosomal_uL23/eL15/eS24_sf"/>
</dbReference>
<name>A0A166B003_9EURY</name>
<dbReference type="PATRIC" id="fig|55758.3.peg.1251"/>
<dbReference type="GO" id="GO:0022625">
    <property type="term" value="C:cytosolic large ribosomal subunit"/>
    <property type="evidence" value="ECO:0007669"/>
    <property type="project" value="TreeGrafter"/>
</dbReference>
<gene>
    <name evidence="5" type="primary">rpl15e</name>
    <name evidence="7" type="ORF">MBFIL_10890</name>
</gene>
<reference evidence="7 8" key="1">
    <citation type="submission" date="2016-04" db="EMBL/GenBank/DDBJ databases">
        <title>Genome sequence of Methanobrevibacter filiformis DSM 11501.</title>
        <authorList>
            <person name="Poehlein A."/>
            <person name="Seedorf H."/>
            <person name="Daniel R."/>
        </authorList>
    </citation>
    <scope>NUCLEOTIDE SEQUENCE [LARGE SCALE GENOMIC DNA]</scope>
    <source>
        <strain evidence="7 8">DSM 11501</strain>
    </source>
</reference>
<dbReference type="NCBIfam" id="NF003269">
    <property type="entry name" value="PRK04243.1"/>
    <property type="match status" value="1"/>
</dbReference>
<evidence type="ECO:0000256" key="4">
    <source>
        <dbReference type="ARBA" id="ARBA00035214"/>
    </source>
</evidence>
<accession>A0A166B003</accession>
<dbReference type="Proteomes" id="UP000077066">
    <property type="component" value="Unassembled WGS sequence"/>
</dbReference>
<dbReference type="InterPro" id="IPR020926">
    <property type="entry name" value="Ribosomal_eL15_arc"/>
</dbReference>
<proteinExistence type="inferred from homology"/>